<sequence>MYEAPQKNRILIVEDEQAIQQVLCFFLRHHGFEVAAASNGQEAMRTIPEFQPHLIILDLVMQPGSGWDVLHWLRNNHLLPGIPVLVVSALVHLQDQMQGFEEGAIEYLTKPTQPSVIVERVRALLSLSAEQRVMLHHKRMDEQRRTLDRLTSMQPDEFVY</sequence>
<dbReference type="GO" id="GO:0000976">
    <property type="term" value="F:transcription cis-regulatory region binding"/>
    <property type="evidence" value="ECO:0007669"/>
    <property type="project" value="TreeGrafter"/>
</dbReference>
<comment type="caution">
    <text evidence="8">The sequence shown here is derived from an EMBL/GenBank/DDBJ whole genome shotgun (WGS) entry which is preliminary data.</text>
</comment>
<dbReference type="InterPro" id="IPR011006">
    <property type="entry name" value="CheY-like_superfamily"/>
</dbReference>
<evidence type="ECO:0000313" key="9">
    <source>
        <dbReference type="Proteomes" id="UP000287224"/>
    </source>
</evidence>
<dbReference type="PROSITE" id="PS50110">
    <property type="entry name" value="RESPONSE_REGULATORY"/>
    <property type="match status" value="1"/>
</dbReference>
<gene>
    <name evidence="8" type="ORF">KDAU_13090</name>
</gene>
<evidence type="ECO:0000256" key="6">
    <source>
        <dbReference type="PROSITE-ProRule" id="PRU00169"/>
    </source>
</evidence>
<dbReference type="EMBL" id="BIFQ01000001">
    <property type="protein sequence ID" value="GCE03980.1"/>
    <property type="molecule type" value="Genomic_DNA"/>
</dbReference>
<evidence type="ECO:0000259" key="7">
    <source>
        <dbReference type="PROSITE" id="PS50110"/>
    </source>
</evidence>
<dbReference type="RefSeq" id="WP_126595181.1">
    <property type="nucleotide sequence ID" value="NZ_BIFQ01000001.1"/>
</dbReference>
<evidence type="ECO:0000313" key="8">
    <source>
        <dbReference type="EMBL" id="GCE03980.1"/>
    </source>
</evidence>
<dbReference type="Pfam" id="PF00072">
    <property type="entry name" value="Response_reg"/>
    <property type="match status" value="1"/>
</dbReference>
<dbReference type="GO" id="GO:0000156">
    <property type="term" value="F:phosphorelay response regulator activity"/>
    <property type="evidence" value="ECO:0007669"/>
    <property type="project" value="TreeGrafter"/>
</dbReference>
<keyword evidence="5" id="KW-0804">Transcription</keyword>
<dbReference type="SMART" id="SM00448">
    <property type="entry name" value="REC"/>
    <property type="match status" value="1"/>
</dbReference>
<dbReference type="CDD" id="cd17574">
    <property type="entry name" value="REC_OmpR"/>
    <property type="match status" value="1"/>
</dbReference>
<dbReference type="OrthoDB" id="9786548at2"/>
<evidence type="ECO:0000256" key="2">
    <source>
        <dbReference type="ARBA" id="ARBA00023012"/>
    </source>
</evidence>
<protein>
    <recommendedName>
        <fullName evidence="7">Response regulatory domain-containing protein</fullName>
    </recommendedName>
</protein>
<dbReference type="AlphaFoldDB" id="A0A401ZAS8"/>
<dbReference type="GO" id="GO:0005829">
    <property type="term" value="C:cytosol"/>
    <property type="evidence" value="ECO:0007669"/>
    <property type="project" value="TreeGrafter"/>
</dbReference>
<dbReference type="SUPFAM" id="SSF52172">
    <property type="entry name" value="CheY-like"/>
    <property type="match status" value="1"/>
</dbReference>
<dbReference type="InterPro" id="IPR039420">
    <property type="entry name" value="WalR-like"/>
</dbReference>
<proteinExistence type="predicted"/>
<keyword evidence="2" id="KW-0902">Two-component regulatory system</keyword>
<keyword evidence="9" id="KW-1185">Reference proteome</keyword>
<feature type="modified residue" description="4-aspartylphosphate" evidence="6">
    <location>
        <position position="58"/>
    </location>
</feature>
<name>A0A401ZAS8_9CHLR</name>
<evidence type="ECO:0000256" key="4">
    <source>
        <dbReference type="ARBA" id="ARBA00023125"/>
    </source>
</evidence>
<keyword evidence="1 6" id="KW-0597">Phosphoprotein</keyword>
<evidence type="ECO:0000256" key="3">
    <source>
        <dbReference type="ARBA" id="ARBA00023015"/>
    </source>
</evidence>
<dbReference type="Proteomes" id="UP000287224">
    <property type="component" value="Unassembled WGS sequence"/>
</dbReference>
<feature type="domain" description="Response regulatory" evidence="7">
    <location>
        <begin position="9"/>
        <end position="125"/>
    </location>
</feature>
<reference evidence="9" key="1">
    <citation type="submission" date="2018-12" db="EMBL/GenBank/DDBJ databases">
        <title>Tengunoibacter tsumagoiensis gen. nov., sp. nov., Dictyobacter kobayashii sp. nov., D. alpinus sp. nov., and D. joshuensis sp. nov. and description of Dictyobacteraceae fam. nov. within the order Ktedonobacterales isolated from Tengu-no-mugimeshi.</title>
        <authorList>
            <person name="Wang C.M."/>
            <person name="Zheng Y."/>
            <person name="Sakai Y."/>
            <person name="Toyoda A."/>
            <person name="Minakuchi Y."/>
            <person name="Abe K."/>
            <person name="Yokota A."/>
            <person name="Yabe S."/>
        </authorList>
    </citation>
    <scope>NUCLEOTIDE SEQUENCE [LARGE SCALE GENOMIC DNA]</scope>
    <source>
        <strain evidence="9">S-27</strain>
    </source>
</reference>
<dbReference type="Gene3D" id="3.40.50.2300">
    <property type="match status" value="1"/>
</dbReference>
<accession>A0A401ZAS8</accession>
<keyword evidence="3" id="KW-0805">Transcription regulation</keyword>
<dbReference type="GO" id="GO:0006355">
    <property type="term" value="P:regulation of DNA-templated transcription"/>
    <property type="evidence" value="ECO:0007669"/>
    <property type="project" value="TreeGrafter"/>
</dbReference>
<dbReference type="GO" id="GO:0032993">
    <property type="term" value="C:protein-DNA complex"/>
    <property type="evidence" value="ECO:0007669"/>
    <property type="project" value="TreeGrafter"/>
</dbReference>
<dbReference type="InterPro" id="IPR001789">
    <property type="entry name" value="Sig_transdc_resp-reg_receiver"/>
</dbReference>
<keyword evidence="4" id="KW-0238">DNA-binding</keyword>
<evidence type="ECO:0000256" key="5">
    <source>
        <dbReference type="ARBA" id="ARBA00023163"/>
    </source>
</evidence>
<evidence type="ECO:0000256" key="1">
    <source>
        <dbReference type="ARBA" id="ARBA00022553"/>
    </source>
</evidence>
<organism evidence="8 9">
    <name type="scientific">Dictyobacter aurantiacus</name>
    <dbReference type="NCBI Taxonomy" id="1936993"/>
    <lineage>
        <taxon>Bacteria</taxon>
        <taxon>Bacillati</taxon>
        <taxon>Chloroflexota</taxon>
        <taxon>Ktedonobacteria</taxon>
        <taxon>Ktedonobacterales</taxon>
        <taxon>Dictyobacteraceae</taxon>
        <taxon>Dictyobacter</taxon>
    </lineage>
</organism>
<dbReference type="PANTHER" id="PTHR48111">
    <property type="entry name" value="REGULATOR OF RPOS"/>
    <property type="match status" value="1"/>
</dbReference>
<dbReference type="PANTHER" id="PTHR48111:SF1">
    <property type="entry name" value="TWO-COMPONENT RESPONSE REGULATOR ORR33"/>
    <property type="match status" value="1"/>
</dbReference>